<sequence length="41" mass="4683">MVGEQVYDHETPLESNISLNFHYKHVASLRPHGTSAIFIML</sequence>
<reference evidence="2" key="1">
    <citation type="submission" date="2016-10" db="EMBL/GenBank/DDBJ databases">
        <authorList>
            <person name="Varghese N."/>
            <person name="Submissions S."/>
        </authorList>
    </citation>
    <scope>NUCLEOTIDE SEQUENCE [LARGE SCALE GENOMIC DNA]</scope>
    <source>
        <strain evidence="2">Gh-48</strain>
    </source>
</reference>
<name>A0A1H8NZR8_9SPHI</name>
<evidence type="ECO:0000313" key="2">
    <source>
        <dbReference type="Proteomes" id="UP000198942"/>
    </source>
</evidence>
<dbReference type="STRING" id="551995.SAMN05192574_107160"/>
<gene>
    <name evidence="1" type="ORF">SAMN05192574_107160</name>
</gene>
<dbReference type="EMBL" id="FOCL01000007">
    <property type="protein sequence ID" value="SEO34808.1"/>
    <property type="molecule type" value="Genomic_DNA"/>
</dbReference>
<accession>A0A1H8NZR8</accession>
<keyword evidence="2" id="KW-1185">Reference proteome</keyword>
<evidence type="ECO:0000313" key="1">
    <source>
        <dbReference type="EMBL" id="SEO34808.1"/>
    </source>
</evidence>
<dbReference type="Proteomes" id="UP000198942">
    <property type="component" value="Unassembled WGS sequence"/>
</dbReference>
<dbReference type="AlphaFoldDB" id="A0A1H8NZR8"/>
<protein>
    <submittedName>
        <fullName evidence="1">Uncharacterized protein</fullName>
    </submittedName>
</protein>
<proteinExistence type="predicted"/>
<organism evidence="1 2">
    <name type="scientific">Mucilaginibacter gossypiicola</name>
    <dbReference type="NCBI Taxonomy" id="551995"/>
    <lineage>
        <taxon>Bacteria</taxon>
        <taxon>Pseudomonadati</taxon>
        <taxon>Bacteroidota</taxon>
        <taxon>Sphingobacteriia</taxon>
        <taxon>Sphingobacteriales</taxon>
        <taxon>Sphingobacteriaceae</taxon>
        <taxon>Mucilaginibacter</taxon>
    </lineage>
</organism>